<feature type="domain" description="tRNA uridine 5-carboxymethylaminomethyl modification enzyme C-terminal subdomain" evidence="13">
    <location>
        <begin position="546"/>
        <end position="617"/>
    </location>
</feature>
<evidence type="ECO:0000256" key="11">
    <source>
        <dbReference type="ARBA" id="ARBA00031800"/>
    </source>
</evidence>
<dbReference type="InterPro" id="IPR047001">
    <property type="entry name" value="MnmG_C_subdom"/>
</dbReference>
<evidence type="ECO:0000256" key="3">
    <source>
        <dbReference type="ARBA" id="ARBA00007653"/>
    </source>
</evidence>
<evidence type="ECO:0000256" key="6">
    <source>
        <dbReference type="ARBA" id="ARBA00022630"/>
    </source>
</evidence>
<dbReference type="InterPro" id="IPR040131">
    <property type="entry name" value="MnmG_N"/>
</dbReference>
<dbReference type="GO" id="GO:0050660">
    <property type="term" value="F:flavin adenine dinucleotide binding"/>
    <property type="evidence" value="ECO:0007669"/>
    <property type="project" value="UniProtKB-UniRule"/>
</dbReference>
<dbReference type="Proteomes" id="UP000886829">
    <property type="component" value="Unassembled WGS sequence"/>
</dbReference>
<dbReference type="AlphaFoldDB" id="A0A9D2B1R1"/>
<reference evidence="14" key="1">
    <citation type="journal article" date="2021" name="PeerJ">
        <title>Extensive microbial diversity within the chicken gut microbiome revealed by metagenomics and culture.</title>
        <authorList>
            <person name="Gilroy R."/>
            <person name="Ravi A."/>
            <person name="Getino M."/>
            <person name="Pursley I."/>
            <person name="Horton D.L."/>
            <person name="Alikhan N.F."/>
            <person name="Baker D."/>
            <person name="Gharbi K."/>
            <person name="Hall N."/>
            <person name="Watson M."/>
            <person name="Adriaenssens E.M."/>
            <person name="Foster-Nyarko E."/>
            <person name="Jarju S."/>
            <person name="Secka A."/>
            <person name="Antonio M."/>
            <person name="Oren A."/>
            <person name="Chaudhuri R.R."/>
            <person name="La Ragione R."/>
            <person name="Hildebrand F."/>
            <person name="Pallen M.J."/>
        </authorList>
    </citation>
    <scope>NUCLEOTIDE SEQUENCE</scope>
    <source>
        <strain evidence="14">USASDec5-558</strain>
    </source>
</reference>
<dbReference type="PROSITE" id="PS01281">
    <property type="entry name" value="GIDA_2"/>
    <property type="match status" value="1"/>
</dbReference>
<keyword evidence="7 12" id="KW-0819">tRNA processing</keyword>
<dbReference type="PROSITE" id="PS01280">
    <property type="entry name" value="GIDA_1"/>
    <property type="match status" value="1"/>
</dbReference>
<dbReference type="Gene3D" id="3.50.50.60">
    <property type="entry name" value="FAD/NAD(P)-binding domain"/>
    <property type="match status" value="2"/>
</dbReference>
<comment type="caution">
    <text evidence="14">The sequence shown here is derived from an EMBL/GenBank/DDBJ whole genome shotgun (WGS) entry which is preliminary data.</text>
</comment>
<comment type="caution">
    <text evidence="12">Lacks conserved residue(s) required for the propagation of feature annotation.</text>
</comment>
<keyword evidence="6 12" id="KW-0285">Flavoprotein</keyword>
<dbReference type="PANTHER" id="PTHR11806:SF0">
    <property type="entry name" value="PROTEIN MTO1 HOMOLOG, MITOCHONDRIAL"/>
    <property type="match status" value="1"/>
</dbReference>
<dbReference type="InterPro" id="IPR004416">
    <property type="entry name" value="MnmG"/>
</dbReference>
<comment type="subunit">
    <text evidence="10 12">Homodimer. Heterotetramer of two MnmE and two MnmG subunits.</text>
</comment>
<protein>
    <recommendedName>
        <fullName evidence="4 12">tRNA uridine 5-carboxymethylaminomethyl modification enzyme MnmG</fullName>
    </recommendedName>
    <alternativeName>
        <fullName evidence="11 12">Glucose-inhibited division protein A</fullName>
    </alternativeName>
</protein>
<comment type="cofactor">
    <cofactor evidence="1 12">
        <name>FAD</name>
        <dbReference type="ChEBI" id="CHEBI:57692"/>
    </cofactor>
</comment>
<evidence type="ECO:0000313" key="15">
    <source>
        <dbReference type="Proteomes" id="UP000886829"/>
    </source>
</evidence>
<evidence type="ECO:0000256" key="2">
    <source>
        <dbReference type="ARBA" id="ARBA00003717"/>
    </source>
</evidence>
<dbReference type="GO" id="GO:0030488">
    <property type="term" value="P:tRNA methylation"/>
    <property type="evidence" value="ECO:0007669"/>
    <property type="project" value="TreeGrafter"/>
</dbReference>
<dbReference type="Gene3D" id="1.10.10.1800">
    <property type="entry name" value="tRNA uridine 5-carboxymethylaminomethyl modification enzyme MnmG/GidA"/>
    <property type="match status" value="1"/>
</dbReference>
<evidence type="ECO:0000256" key="9">
    <source>
        <dbReference type="ARBA" id="ARBA00023027"/>
    </source>
</evidence>
<sequence length="664" mass="73072">MSSLRKFDVIVVGAGHAGIEAAGAAARMGCNTLLLTHNLETVGEMSCNPAFGGIGKGHLLREIDAMGGICPQAIDRAGIQFRTLNSSKGPAVRATRAQTDRHLYKEVMRKTLASYPNLTLFQQPCTQLLFDGDTLCGVNTAADIAFHAPAVIICAGTFLNGLIHIGLNHYQGGRAGDPASVALAENLKELGLKQGRLKTGTPARLVASTIDYSKMQKQEPEHPLPVFSFMDDNSVLPQQICCHITHTNEQTHDIIRSGLDRSPLYSGVIKSTGPRYCPSIEDKIVRYPHREAHQIFVEPEGLTSPLVYPNGISTSLPYDIQERFIHSIAGFENVVIARPGYAIEYDFYDPRELSVTMQSKKIKGLFLAGQINGTTGYEEAAAQGLLAGINAALFVHGKEPWFPSRNQAYIGVMMDDLCTLGTREPYRMFTSRAEYRLILREDNADLRLTPVARDLGLVSDERYRLFEQKQNEIEKETARLRETLVKPSSSMGQGISAILRTPLSKEQSLEEILRRPESRLEPLLKAAQLEPLATMPQAVEQVEIQVRYQGYLEHELDEIKKRELNEKTLLPNNFDYRSISALSNEVAQKLNEFQPETLGMASRISGVTPAAISILLVHLKKLGLLNRSAYSKTRAADDVTDVTAATDGTSANADSADAEPKTEV</sequence>
<gene>
    <name evidence="12 14" type="primary">mnmG</name>
    <name evidence="12" type="synonym">gidA</name>
    <name evidence="14" type="ORF">H9850_07320</name>
</gene>
<keyword evidence="9 12" id="KW-0520">NAD</keyword>
<keyword evidence="8 12" id="KW-0274">FAD</keyword>
<dbReference type="Gene3D" id="1.10.150.570">
    <property type="entry name" value="GidA associated domain, C-terminal subdomain"/>
    <property type="match status" value="1"/>
</dbReference>
<dbReference type="FunFam" id="1.10.10.1800:FF:000001">
    <property type="entry name" value="tRNA uridine 5-carboxymethylaminomethyl modification enzyme MnmG"/>
    <property type="match status" value="1"/>
</dbReference>
<dbReference type="FunFam" id="3.50.50.60:FF:000002">
    <property type="entry name" value="tRNA uridine 5-carboxymethylaminomethyl modification enzyme MnmG"/>
    <property type="match status" value="1"/>
</dbReference>
<dbReference type="GO" id="GO:0002098">
    <property type="term" value="P:tRNA wobble uridine modification"/>
    <property type="evidence" value="ECO:0007669"/>
    <property type="project" value="InterPro"/>
</dbReference>
<dbReference type="HAMAP" id="MF_00129">
    <property type="entry name" value="MnmG_GidA"/>
    <property type="match status" value="1"/>
</dbReference>
<evidence type="ECO:0000256" key="12">
    <source>
        <dbReference type="HAMAP-Rule" id="MF_00129"/>
    </source>
</evidence>
<organism evidence="14 15">
    <name type="scientific">Candidatus Anaerobiospirillum pullistercoris</name>
    <dbReference type="NCBI Taxonomy" id="2838452"/>
    <lineage>
        <taxon>Bacteria</taxon>
        <taxon>Pseudomonadati</taxon>
        <taxon>Pseudomonadota</taxon>
        <taxon>Gammaproteobacteria</taxon>
        <taxon>Aeromonadales</taxon>
        <taxon>Succinivibrionaceae</taxon>
        <taxon>Anaerobiospirillum</taxon>
    </lineage>
</organism>
<dbReference type="InterPro" id="IPR020595">
    <property type="entry name" value="MnmG-rel_CS"/>
</dbReference>
<evidence type="ECO:0000313" key="14">
    <source>
        <dbReference type="EMBL" id="HIX57264.1"/>
    </source>
</evidence>
<evidence type="ECO:0000256" key="5">
    <source>
        <dbReference type="ARBA" id="ARBA00022490"/>
    </source>
</evidence>
<feature type="binding site" evidence="12">
    <location>
        <begin position="13"/>
        <end position="18"/>
    </location>
    <ligand>
        <name>FAD</name>
        <dbReference type="ChEBI" id="CHEBI:57692"/>
    </ligand>
</feature>
<dbReference type="GO" id="GO:0005829">
    <property type="term" value="C:cytosol"/>
    <property type="evidence" value="ECO:0007669"/>
    <property type="project" value="TreeGrafter"/>
</dbReference>
<dbReference type="FunFam" id="3.50.50.60:FF:000010">
    <property type="entry name" value="tRNA uridine 5-carboxymethylaminomethyl modification enzyme MnmG"/>
    <property type="match status" value="1"/>
</dbReference>
<evidence type="ECO:0000259" key="13">
    <source>
        <dbReference type="SMART" id="SM01228"/>
    </source>
</evidence>
<dbReference type="InterPro" id="IPR044920">
    <property type="entry name" value="MnmG_C_subdom_sf"/>
</dbReference>
<dbReference type="Pfam" id="PF13932">
    <property type="entry name" value="SAM_GIDA_C"/>
    <property type="match status" value="1"/>
</dbReference>
<keyword evidence="5 12" id="KW-0963">Cytoplasm</keyword>
<dbReference type="InterPro" id="IPR002218">
    <property type="entry name" value="MnmG-rel"/>
</dbReference>
<proteinExistence type="inferred from homology"/>
<evidence type="ECO:0000256" key="4">
    <source>
        <dbReference type="ARBA" id="ARBA00020461"/>
    </source>
</evidence>
<feature type="binding site" evidence="12">
    <location>
        <begin position="273"/>
        <end position="287"/>
    </location>
    <ligand>
        <name>NAD(+)</name>
        <dbReference type="ChEBI" id="CHEBI:57540"/>
    </ligand>
</feature>
<evidence type="ECO:0000256" key="7">
    <source>
        <dbReference type="ARBA" id="ARBA00022694"/>
    </source>
</evidence>
<name>A0A9D2B1R1_9GAMM</name>
<dbReference type="Pfam" id="PF01134">
    <property type="entry name" value="GIDA"/>
    <property type="match status" value="1"/>
</dbReference>
<dbReference type="NCBIfam" id="TIGR00136">
    <property type="entry name" value="mnmG_gidA"/>
    <property type="match status" value="1"/>
</dbReference>
<reference evidence="14" key="2">
    <citation type="submission" date="2021-04" db="EMBL/GenBank/DDBJ databases">
        <authorList>
            <person name="Gilroy R."/>
        </authorList>
    </citation>
    <scope>NUCLEOTIDE SEQUENCE</scope>
    <source>
        <strain evidence="14">USASDec5-558</strain>
    </source>
</reference>
<comment type="similarity">
    <text evidence="3 12">Belongs to the MnmG family.</text>
</comment>
<accession>A0A9D2B1R1</accession>
<comment type="function">
    <text evidence="2 12">NAD-binding protein involved in the addition of a carboxymethylaminomethyl (cmnm) group at the wobble position (U34) of certain tRNAs, forming tRNA-cmnm(5)s(2)U34.</text>
</comment>
<dbReference type="PANTHER" id="PTHR11806">
    <property type="entry name" value="GLUCOSE INHIBITED DIVISION PROTEIN A"/>
    <property type="match status" value="1"/>
</dbReference>
<dbReference type="Pfam" id="PF21680">
    <property type="entry name" value="GIDA_C_1st"/>
    <property type="match status" value="1"/>
</dbReference>
<evidence type="ECO:0000256" key="1">
    <source>
        <dbReference type="ARBA" id="ARBA00001974"/>
    </source>
</evidence>
<evidence type="ECO:0000256" key="10">
    <source>
        <dbReference type="ARBA" id="ARBA00025948"/>
    </source>
</evidence>
<dbReference type="InterPro" id="IPR036188">
    <property type="entry name" value="FAD/NAD-bd_sf"/>
</dbReference>
<dbReference type="FunFam" id="1.10.150.570:FF:000001">
    <property type="entry name" value="tRNA uridine 5-carboxymethylaminomethyl modification enzyme MnmG"/>
    <property type="match status" value="1"/>
</dbReference>
<evidence type="ECO:0000256" key="8">
    <source>
        <dbReference type="ARBA" id="ARBA00022827"/>
    </source>
</evidence>
<dbReference type="EMBL" id="DXEV01000144">
    <property type="protein sequence ID" value="HIX57264.1"/>
    <property type="molecule type" value="Genomic_DNA"/>
</dbReference>
<dbReference type="SUPFAM" id="SSF51905">
    <property type="entry name" value="FAD/NAD(P)-binding domain"/>
    <property type="match status" value="1"/>
</dbReference>
<dbReference type="InterPro" id="IPR049312">
    <property type="entry name" value="GIDA_C_N"/>
</dbReference>
<comment type="subcellular location">
    <subcellularLocation>
        <location evidence="12">Cytoplasm</location>
    </subcellularLocation>
</comment>
<dbReference type="SMART" id="SM01228">
    <property type="entry name" value="GIDA_assoc_3"/>
    <property type="match status" value="1"/>
</dbReference>
<dbReference type="InterPro" id="IPR026904">
    <property type="entry name" value="MnmG_C"/>
</dbReference>